<proteinExistence type="predicted"/>
<feature type="compositionally biased region" description="Basic residues" evidence="1">
    <location>
        <begin position="849"/>
        <end position="862"/>
    </location>
</feature>
<feature type="compositionally biased region" description="Polar residues" evidence="1">
    <location>
        <begin position="922"/>
        <end position="935"/>
    </location>
</feature>
<protein>
    <recommendedName>
        <fullName evidence="2">Pleckstrin homology domain-containing protein</fullName>
    </recommendedName>
</protein>
<comment type="caution">
    <text evidence="3">The sequence shown here is derived from an EMBL/GenBank/DDBJ whole genome shotgun (WGS) entry which is preliminary data.</text>
</comment>
<keyword evidence="4" id="KW-1185">Reference proteome</keyword>
<feature type="compositionally biased region" description="Polar residues" evidence="1">
    <location>
        <begin position="19"/>
        <end position="28"/>
    </location>
</feature>
<feature type="compositionally biased region" description="Basic residues" evidence="1">
    <location>
        <begin position="32"/>
        <end position="42"/>
    </location>
</feature>
<gene>
    <name evidence="3" type="ORF">PG997_006850</name>
</gene>
<feature type="compositionally biased region" description="Basic residues" evidence="1">
    <location>
        <begin position="1300"/>
        <end position="1317"/>
    </location>
</feature>
<dbReference type="InterPro" id="IPR024774">
    <property type="entry name" value="PH_dom-Mcp5-type"/>
</dbReference>
<evidence type="ECO:0000259" key="2">
    <source>
        <dbReference type="Pfam" id="PF12814"/>
    </source>
</evidence>
<dbReference type="GeneID" id="92044225"/>
<dbReference type="Pfam" id="PF12814">
    <property type="entry name" value="Mcp5_PH"/>
    <property type="match status" value="1"/>
</dbReference>
<feature type="region of interest" description="Disordered" evidence="1">
    <location>
        <begin position="1"/>
        <end position="80"/>
    </location>
</feature>
<organism evidence="3 4">
    <name type="scientific">Apiospora hydei</name>
    <dbReference type="NCBI Taxonomy" id="1337664"/>
    <lineage>
        <taxon>Eukaryota</taxon>
        <taxon>Fungi</taxon>
        <taxon>Dikarya</taxon>
        <taxon>Ascomycota</taxon>
        <taxon>Pezizomycotina</taxon>
        <taxon>Sordariomycetes</taxon>
        <taxon>Xylariomycetidae</taxon>
        <taxon>Amphisphaeriales</taxon>
        <taxon>Apiosporaceae</taxon>
        <taxon>Apiospora</taxon>
    </lineage>
</organism>
<feature type="region of interest" description="Disordered" evidence="1">
    <location>
        <begin position="1077"/>
        <end position="1108"/>
    </location>
</feature>
<feature type="region of interest" description="Disordered" evidence="1">
    <location>
        <begin position="576"/>
        <end position="668"/>
    </location>
</feature>
<dbReference type="Proteomes" id="UP001433268">
    <property type="component" value="Unassembled WGS sequence"/>
</dbReference>
<feature type="compositionally biased region" description="Low complexity" evidence="1">
    <location>
        <begin position="936"/>
        <end position="946"/>
    </location>
</feature>
<feature type="region of interest" description="Disordered" evidence="1">
    <location>
        <begin position="1295"/>
        <end position="1353"/>
    </location>
</feature>
<reference evidence="3 4" key="1">
    <citation type="submission" date="2023-01" db="EMBL/GenBank/DDBJ databases">
        <title>Analysis of 21 Apiospora genomes using comparative genomics revels a genus with tremendous synthesis potential of carbohydrate active enzymes and secondary metabolites.</title>
        <authorList>
            <person name="Sorensen T."/>
        </authorList>
    </citation>
    <scope>NUCLEOTIDE SEQUENCE [LARGE SCALE GENOMIC DNA]</scope>
    <source>
        <strain evidence="3 4">CBS 114990</strain>
    </source>
</reference>
<feature type="region of interest" description="Disordered" evidence="1">
    <location>
        <begin position="698"/>
        <end position="740"/>
    </location>
</feature>
<feature type="compositionally biased region" description="Low complexity" evidence="1">
    <location>
        <begin position="632"/>
        <end position="643"/>
    </location>
</feature>
<feature type="region of interest" description="Disordered" evidence="1">
    <location>
        <begin position="179"/>
        <end position="205"/>
    </location>
</feature>
<feature type="compositionally biased region" description="Basic and acidic residues" evidence="1">
    <location>
        <begin position="411"/>
        <end position="433"/>
    </location>
</feature>
<feature type="region of interest" description="Disordered" evidence="1">
    <location>
        <begin position="1188"/>
        <end position="1217"/>
    </location>
</feature>
<feature type="compositionally biased region" description="Low complexity" evidence="1">
    <location>
        <begin position="584"/>
        <end position="603"/>
    </location>
</feature>
<feature type="compositionally biased region" description="Polar residues" evidence="1">
    <location>
        <begin position="793"/>
        <end position="804"/>
    </location>
</feature>
<dbReference type="PANTHER" id="PTHR28190:SF2">
    <property type="entry name" value="MIGRATION PROTEIN, PUTATIVE (AFU_ORTHOLOGUE AFUA_2G07730)-RELATED"/>
    <property type="match status" value="1"/>
</dbReference>
<feature type="compositionally biased region" description="Acidic residues" evidence="1">
    <location>
        <begin position="1"/>
        <end position="10"/>
    </location>
</feature>
<dbReference type="EMBL" id="JAQQWN010000005">
    <property type="protein sequence ID" value="KAK8085579.1"/>
    <property type="molecule type" value="Genomic_DNA"/>
</dbReference>
<feature type="compositionally biased region" description="Basic and acidic residues" evidence="1">
    <location>
        <begin position="1338"/>
        <end position="1353"/>
    </location>
</feature>
<feature type="compositionally biased region" description="Polar residues" evidence="1">
    <location>
        <begin position="450"/>
        <end position="464"/>
    </location>
</feature>
<feature type="region of interest" description="Disordered" evidence="1">
    <location>
        <begin position="235"/>
        <end position="263"/>
    </location>
</feature>
<evidence type="ECO:0000313" key="3">
    <source>
        <dbReference type="EMBL" id="KAK8085579.1"/>
    </source>
</evidence>
<accession>A0ABR1WS61</accession>
<dbReference type="PANTHER" id="PTHR28190">
    <property type="entry name" value="NUCLEAR MIGRATION PROTEIN NUM1"/>
    <property type="match status" value="1"/>
</dbReference>
<evidence type="ECO:0000313" key="4">
    <source>
        <dbReference type="Proteomes" id="UP001433268"/>
    </source>
</evidence>
<feature type="region of interest" description="Disordered" evidence="1">
    <location>
        <begin position="793"/>
        <end position="946"/>
    </location>
</feature>
<feature type="compositionally biased region" description="Polar residues" evidence="1">
    <location>
        <begin position="821"/>
        <end position="843"/>
    </location>
</feature>
<evidence type="ECO:0000256" key="1">
    <source>
        <dbReference type="SAM" id="MobiDB-lite"/>
    </source>
</evidence>
<sequence length="1353" mass="149848">MAAWETDDEVSSPVAASLPTPSDTPYQTPSRKSSRASRRSRRSATPPGASSSPPPMPTEKSTKRTSKIMTAEEPFSMLDPRRFTPTLHANLVSEILNLRRDQEDKLKIIERLEVDLHSTKQDQETEQASFLSTSKENRSLKRQLALLEGGTSSALGELARERDEAVDAVTDTKKRLETAQKKVRSHEEDSQRVHEQWAKERDEWEEEKLKYERRLHVADTRMKTILEEVANLQDAQVNRQTNTETDREEETKDNDAASVRTNSLTNSIRFSTIPTEAPGNSLADELNFDSDGYQTEPDGRESIVGRESILGRGSVLSNHHNRQFSRDSVLSLQKTHRRNMSSESQMRPGSVARGRMYVNQNVLDRLEGGIHEDDETPPPPKPEYTDTGVQFSPPPSPKIVPIKPATPEPMVKTEKPIEVESPPRGDTEIEANQRRKRVHIQKPVPFELPQTPSKSMVSAASQTVEAPLSPPTTPKLQQDETFPVLRTRMSTVSTQTDKRKSRELTPAPSPKQPETLPLLIPSISVHPPTSRPQTPKEHRLPEYVKDFGCQVSLMQTTQTTSIAVQTDEIRVDKRLDRLPPHLHPSAISSRPTSPSAPTAVSNADDGVTFSPAPGNLPPRNPRRLTSRNGLTSSPPASPSAVEPVTKDAYPGNNDDGPLSSQKAPVRRPHRISSLFAGFDGASSDEADELLDGDLSDGEFQTALSAPKPISSSARHKSRDSAATTSTMDTMPPIPRHGRSTAKHIGTTEVYKSYNLAEDRDTVGRMPAVARPGEKAMNSSMRPGAMRKSALIQSGITSHGRSRSPSLGEPHDPPFPIPARASSRQPPFTSSAPREAQRSPTYASESYPRRGPRTRSNSIRKVRSAAAMPRTTRNRRRGSSPPPMTPSEEAPESPILPPLPKNDITTPQKGRGYGTGRYRGHRSQPSTTTANTDNTNVGSVGSGPQSSGVVDAIAQTMVGEWMYKYVRRRKSFGMADTKADETSNDRHKRWVWLAPYERAILWSSKQPSSGSALMGKSGRKLLDVKDDNPAPKGAGQLFNRSILILTPQRALKFTATSSERHYLWLTSLSFLAHSSQAVPESLSPAPPQPLLKPTSAPTHEPPVTRTKKPTIRDSIRITKGKHPELARLAPLPVSSEQLEDELTPEALSTLNHARDLSREVAEPPFIPRYHERSTERVHERCASWPQAKQHGWAHPTPLSFRGFSGPTGGPGSYHTASDSNAGNSVFTADNPDNYAVTSSASHGSTWGMSTNGSVRMSEASSRPDNNFFEAIGTVRMEAFISPLAFPRVQEYPEEHNEMQYRARRRSKEVRRRRSRSRHRDSFNSRTTRGTDDCYAASSTRREEDYFRDDPFKGF</sequence>
<feature type="domain" description="Pleckstrin homology" evidence="2">
    <location>
        <begin position="948"/>
        <end position="1073"/>
    </location>
</feature>
<name>A0ABR1WS61_9PEZI</name>
<dbReference type="InterPro" id="IPR053005">
    <property type="entry name" value="Nuclear_Pos-Cytoskel_Interact"/>
</dbReference>
<feature type="region of interest" description="Disordered" evidence="1">
    <location>
        <begin position="368"/>
        <end position="540"/>
    </location>
</feature>
<dbReference type="RefSeq" id="XP_066670088.1">
    <property type="nucleotide sequence ID" value="XM_066811165.1"/>
</dbReference>